<dbReference type="GO" id="GO:0002939">
    <property type="term" value="P:tRNA N1-guanine methylation"/>
    <property type="evidence" value="ECO:0007669"/>
    <property type="project" value="TreeGrafter"/>
</dbReference>
<dbReference type="AlphaFoldDB" id="A0A0D1ZJH7"/>
<dbReference type="Proteomes" id="UP000054466">
    <property type="component" value="Unassembled WGS sequence"/>
</dbReference>
<gene>
    <name evidence="11" type="ORF">PV07_07823</name>
</gene>
<dbReference type="OrthoDB" id="278300at2759"/>
<protein>
    <recommendedName>
        <fullName evidence="2">tRNA (guanine(9)-N1)-methyltransferase</fullName>
        <ecNumber evidence="1">2.1.1.221</ecNumber>
    </recommendedName>
    <alternativeName>
        <fullName evidence="7">tRNA methyltransferase 10</fullName>
    </alternativeName>
    <alternativeName>
        <fullName evidence="6">tRNA(m1G9)-methyltransferase</fullName>
    </alternativeName>
</protein>
<sequence length="542" mass="59470">MEAEERPAKLRKLSSNDDKGSAEDAGPPLLSQLPGTITGTVDVPALENSKPEECATNIEDPSVTRGEEDGQDDSDSSGLDPESQPDLAQTPQHQRQDGDASKPLSKNQLKKLRKREEWEAARDYRKAKRKQKTQEKRARKRAAREEEEQHRLQILQQPSLVGGGNGEEGTKTKTKLPQPPPKMKFRRPVPVPMTILIDCGFDDLMMEKERISLGSQLTRSYSDNSRTRYQAHLVISSWGGLLKERFDTVLNKHYLNWRNVTFVEGDFVEAAKKAEELMKGPGGGKLVACFEKYAAAATTAGADGPVPAKKAVSEDLKPADTSLQSEEAGRPDTNGPLKPQDTPAPKAPESAQPEVQHSLPSEPSLPPQGEVIYLTSDSPDTLTTLSPYSTYIVGGLVDKNRHKGICYKTATARGVKTAKLPIGEYLEMTSRKVLATNHVVEILLRYLEEEDWGKAFLRVIPKRKGGKLKGDAGGEEDDIHQDEGKNGKTAEAQDDVDADDADAAEDDDNEGNHGAADDVHEEPQGNGEEEEEEEARQSENAQ</sequence>
<dbReference type="STRING" id="569365.A0A0D1ZJH7"/>
<accession>A0A0D1ZJH7</accession>
<evidence type="ECO:0000256" key="9">
    <source>
        <dbReference type="SAM" id="MobiDB-lite"/>
    </source>
</evidence>
<dbReference type="EC" id="2.1.1.221" evidence="1"/>
<dbReference type="PROSITE" id="PS51675">
    <property type="entry name" value="SAM_MT_TRM10"/>
    <property type="match status" value="1"/>
</dbReference>
<dbReference type="GO" id="GO:0052905">
    <property type="term" value="F:tRNA (guanosine(9)-N1)-methyltransferase activity"/>
    <property type="evidence" value="ECO:0007669"/>
    <property type="project" value="UniProtKB-EC"/>
</dbReference>
<keyword evidence="4" id="KW-0808">Transferase</keyword>
<dbReference type="GO" id="GO:0005634">
    <property type="term" value="C:nucleus"/>
    <property type="evidence" value="ECO:0007669"/>
    <property type="project" value="TreeGrafter"/>
</dbReference>
<name>A0A0D1ZJH7_9EURO</name>
<feature type="compositionally biased region" description="Acidic residues" evidence="9">
    <location>
        <begin position="492"/>
        <end position="509"/>
    </location>
</feature>
<organism evidence="11 12">
    <name type="scientific">Cladophialophora immunda</name>
    <dbReference type="NCBI Taxonomy" id="569365"/>
    <lineage>
        <taxon>Eukaryota</taxon>
        <taxon>Fungi</taxon>
        <taxon>Dikarya</taxon>
        <taxon>Ascomycota</taxon>
        <taxon>Pezizomycotina</taxon>
        <taxon>Eurotiomycetes</taxon>
        <taxon>Chaetothyriomycetidae</taxon>
        <taxon>Chaetothyriales</taxon>
        <taxon>Herpotrichiellaceae</taxon>
        <taxon>Cladophialophora</taxon>
    </lineage>
</organism>
<dbReference type="PANTHER" id="PTHR13563:SF13">
    <property type="entry name" value="TRNA METHYLTRANSFERASE 10 HOMOLOG A"/>
    <property type="match status" value="1"/>
</dbReference>
<feature type="compositionally biased region" description="Basic and acidic residues" evidence="9">
    <location>
        <begin position="114"/>
        <end position="124"/>
    </location>
</feature>
<evidence type="ECO:0000313" key="11">
    <source>
        <dbReference type="EMBL" id="KIW28141.1"/>
    </source>
</evidence>
<feature type="region of interest" description="Disordered" evidence="9">
    <location>
        <begin position="1"/>
        <end position="187"/>
    </location>
</feature>
<dbReference type="HOGENOM" id="CLU_034384_0_0_1"/>
<evidence type="ECO:0000256" key="7">
    <source>
        <dbReference type="ARBA" id="ARBA00032166"/>
    </source>
</evidence>
<evidence type="ECO:0000256" key="1">
    <source>
        <dbReference type="ARBA" id="ARBA00012797"/>
    </source>
</evidence>
<evidence type="ECO:0000256" key="4">
    <source>
        <dbReference type="ARBA" id="ARBA00022679"/>
    </source>
</evidence>
<dbReference type="InterPro" id="IPR038459">
    <property type="entry name" value="MT_TRM10-typ_sf"/>
</dbReference>
<keyword evidence="12" id="KW-1185">Reference proteome</keyword>
<dbReference type="VEuPathDB" id="FungiDB:PV07_07823"/>
<keyword evidence="3" id="KW-0489">Methyltransferase</keyword>
<evidence type="ECO:0000259" key="10">
    <source>
        <dbReference type="PROSITE" id="PS51675"/>
    </source>
</evidence>
<dbReference type="GO" id="GO:0000049">
    <property type="term" value="F:tRNA binding"/>
    <property type="evidence" value="ECO:0007669"/>
    <property type="project" value="TreeGrafter"/>
</dbReference>
<dbReference type="GeneID" id="27347017"/>
<evidence type="ECO:0000256" key="3">
    <source>
        <dbReference type="ARBA" id="ARBA00022603"/>
    </source>
</evidence>
<dbReference type="CDD" id="cd18089">
    <property type="entry name" value="SPOUT_Trm10-like"/>
    <property type="match status" value="1"/>
</dbReference>
<dbReference type="InterPro" id="IPR007356">
    <property type="entry name" value="tRNA_m1G_MeTrfase_euk"/>
</dbReference>
<dbReference type="EMBL" id="KN847043">
    <property type="protein sequence ID" value="KIW28141.1"/>
    <property type="molecule type" value="Genomic_DNA"/>
</dbReference>
<evidence type="ECO:0000256" key="5">
    <source>
        <dbReference type="ARBA" id="ARBA00022691"/>
    </source>
</evidence>
<evidence type="ECO:0000313" key="12">
    <source>
        <dbReference type="Proteomes" id="UP000054466"/>
    </source>
</evidence>
<evidence type="ECO:0000256" key="2">
    <source>
        <dbReference type="ARBA" id="ARBA00020451"/>
    </source>
</evidence>
<proteinExistence type="predicted"/>
<keyword evidence="5" id="KW-0949">S-adenosyl-L-methionine</keyword>
<feature type="region of interest" description="Disordered" evidence="9">
    <location>
        <begin position="301"/>
        <end position="371"/>
    </location>
</feature>
<dbReference type="RefSeq" id="XP_016248357.1">
    <property type="nucleotide sequence ID" value="XM_016394938.1"/>
</dbReference>
<feature type="compositionally biased region" description="Basic residues" evidence="9">
    <location>
        <begin position="125"/>
        <end position="142"/>
    </location>
</feature>
<reference evidence="11 12" key="1">
    <citation type="submission" date="2015-01" db="EMBL/GenBank/DDBJ databases">
        <title>The Genome Sequence of Cladophialophora immunda CBS83496.</title>
        <authorList>
            <consortium name="The Broad Institute Genomics Platform"/>
            <person name="Cuomo C."/>
            <person name="de Hoog S."/>
            <person name="Gorbushina A."/>
            <person name="Stielow B."/>
            <person name="Teixiera M."/>
            <person name="Abouelleil A."/>
            <person name="Chapman S.B."/>
            <person name="Priest M."/>
            <person name="Young S.K."/>
            <person name="Wortman J."/>
            <person name="Nusbaum C."/>
            <person name="Birren B."/>
        </authorList>
    </citation>
    <scope>NUCLEOTIDE SEQUENCE [LARGE SCALE GENOMIC DNA]</scope>
    <source>
        <strain evidence="11 12">CBS 83496</strain>
    </source>
</reference>
<evidence type="ECO:0000256" key="8">
    <source>
        <dbReference type="ARBA" id="ARBA00048434"/>
    </source>
</evidence>
<feature type="region of interest" description="Disordered" evidence="9">
    <location>
        <begin position="465"/>
        <end position="542"/>
    </location>
</feature>
<dbReference type="InterPro" id="IPR028564">
    <property type="entry name" value="MT_TRM10-typ"/>
</dbReference>
<feature type="compositionally biased region" description="Basic and acidic residues" evidence="9">
    <location>
        <begin position="1"/>
        <end position="22"/>
    </location>
</feature>
<dbReference type="Gene3D" id="3.40.1280.30">
    <property type="match status" value="1"/>
</dbReference>
<feature type="domain" description="SAM-dependent MTase TRM10-type" evidence="10">
    <location>
        <begin position="181"/>
        <end position="467"/>
    </location>
</feature>
<evidence type="ECO:0000256" key="6">
    <source>
        <dbReference type="ARBA" id="ARBA00031792"/>
    </source>
</evidence>
<dbReference type="PANTHER" id="PTHR13563">
    <property type="entry name" value="TRNA (GUANINE-9-) METHYLTRANSFERASE"/>
    <property type="match status" value="1"/>
</dbReference>
<comment type="catalytic activity">
    <reaction evidence="8">
        <text>guanosine(9) in tRNA + S-adenosyl-L-methionine = N(1)-methylguanosine(9) in tRNA + S-adenosyl-L-homocysteine + H(+)</text>
        <dbReference type="Rhea" id="RHEA:43156"/>
        <dbReference type="Rhea" id="RHEA-COMP:10367"/>
        <dbReference type="Rhea" id="RHEA-COMP:10368"/>
        <dbReference type="ChEBI" id="CHEBI:15378"/>
        <dbReference type="ChEBI" id="CHEBI:57856"/>
        <dbReference type="ChEBI" id="CHEBI:59789"/>
        <dbReference type="ChEBI" id="CHEBI:73542"/>
        <dbReference type="ChEBI" id="CHEBI:74269"/>
        <dbReference type="EC" id="2.1.1.221"/>
    </reaction>
</comment>